<dbReference type="Pfam" id="PF06182">
    <property type="entry name" value="ABC2_membrane_6"/>
    <property type="match status" value="1"/>
</dbReference>
<name>A0ABW1V369_9BACL</name>
<evidence type="ECO:0000256" key="1">
    <source>
        <dbReference type="SAM" id="Phobius"/>
    </source>
</evidence>
<keyword evidence="1" id="KW-0472">Membrane</keyword>
<organism evidence="2 3">
    <name type="scientific">Paenibacillus septentrionalis</name>
    <dbReference type="NCBI Taxonomy" id="429342"/>
    <lineage>
        <taxon>Bacteria</taxon>
        <taxon>Bacillati</taxon>
        <taxon>Bacillota</taxon>
        <taxon>Bacilli</taxon>
        <taxon>Bacillales</taxon>
        <taxon>Paenibacillaceae</taxon>
        <taxon>Paenibacillus</taxon>
    </lineage>
</organism>
<protein>
    <submittedName>
        <fullName evidence="2">ABC transporter permease</fullName>
    </submittedName>
</protein>
<feature type="transmembrane region" description="Helical" evidence="1">
    <location>
        <begin position="61"/>
        <end position="80"/>
    </location>
</feature>
<feature type="transmembrane region" description="Helical" evidence="1">
    <location>
        <begin position="145"/>
        <end position="170"/>
    </location>
</feature>
<evidence type="ECO:0000313" key="2">
    <source>
        <dbReference type="EMBL" id="MFC6332869.1"/>
    </source>
</evidence>
<dbReference type="PANTHER" id="PTHR36833:SF1">
    <property type="entry name" value="INTEGRAL MEMBRANE TRANSPORT PROTEIN"/>
    <property type="match status" value="1"/>
</dbReference>
<feature type="transmembrane region" description="Helical" evidence="1">
    <location>
        <begin position="21"/>
        <end position="46"/>
    </location>
</feature>
<reference evidence="3" key="1">
    <citation type="journal article" date="2019" name="Int. J. Syst. Evol. Microbiol.">
        <title>The Global Catalogue of Microorganisms (GCM) 10K type strain sequencing project: providing services to taxonomists for standard genome sequencing and annotation.</title>
        <authorList>
            <consortium name="The Broad Institute Genomics Platform"/>
            <consortium name="The Broad Institute Genome Sequencing Center for Infectious Disease"/>
            <person name="Wu L."/>
            <person name="Ma J."/>
        </authorList>
    </citation>
    <scope>NUCLEOTIDE SEQUENCE [LARGE SCALE GENOMIC DNA]</scope>
    <source>
        <strain evidence="3">PCU 280</strain>
    </source>
</reference>
<gene>
    <name evidence="2" type="ORF">ACFP56_09565</name>
</gene>
<dbReference type="RefSeq" id="WP_379233754.1">
    <property type="nucleotide sequence ID" value="NZ_JBHSTE010000003.1"/>
</dbReference>
<comment type="caution">
    <text evidence="2">The sequence shown here is derived from an EMBL/GenBank/DDBJ whole genome shotgun (WGS) entry which is preliminary data.</text>
</comment>
<keyword evidence="3" id="KW-1185">Reference proteome</keyword>
<dbReference type="EMBL" id="JBHSTE010000003">
    <property type="protein sequence ID" value="MFC6332869.1"/>
    <property type="molecule type" value="Genomic_DNA"/>
</dbReference>
<dbReference type="InterPro" id="IPR010390">
    <property type="entry name" value="ABC-2_transporter-like"/>
</dbReference>
<keyword evidence="1" id="KW-1133">Transmembrane helix</keyword>
<keyword evidence="1" id="KW-0812">Transmembrane</keyword>
<feature type="transmembrane region" description="Helical" evidence="1">
    <location>
        <begin position="191"/>
        <end position="212"/>
    </location>
</feature>
<accession>A0ABW1V369</accession>
<feature type="transmembrane region" description="Helical" evidence="1">
    <location>
        <begin position="232"/>
        <end position="249"/>
    </location>
</feature>
<feature type="transmembrane region" description="Helical" evidence="1">
    <location>
        <begin position="115"/>
        <end position="133"/>
    </location>
</feature>
<proteinExistence type="predicted"/>
<dbReference type="Proteomes" id="UP001596233">
    <property type="component" value="Unassembled WGS sequence"/>
</dbReference>
<dbReference type="PANTHER" id="PTHR36833">
    <property type="entry name" value="SLR0610 PROTEIN-RELATED"/>
    <property type="match status" value="1"/>
</dbReference>
<sequence length="264" mass="29927">MTIQLFSKLVRLLLKERMEYRADFILSAFAQIIAYAGDYIVIWLFMQKFNTIAGWTWPEIAFLYSLGLFTYALGASFSFVQMRELESQVKQGTFDSILIKPVNPYLYLVSRGFNLAYIAHIAISGSVLVWAILKMNVSWGIGSYLYLAVVMISGAMIHAGILTAIGAVSFKWVRTNFLFNLFFRLKEFISYPLPIFGTFIQIILTVVVPLAFVNFYPASYLLSNDAALLPQWAMWVVPAVGPLCYWAGYKFWMHGVNKYQGAGG</sequence>
<evidence type="ECO:0000313" key="3">
    <source>
        <dbReference type="Proteomes" id="UP001596233"/>
    </source>
</evidence>